<feature type="active site" description="Tele-AMP-histidine intermediate" evidence="1">
    <location>
        <position position="178"/>
    </location>
</feature>
<dbReference type="PRINTS" id="PR00332">
    <property type="entry name" value="HISTRIAD"/>
</dbReference>
<feature type="short sequence motif" description="Histidine triad motif" evidence="2 3">
    <location>
        <begin position="176"/>
        <end position="180"/>
    </location>
</feature>
<dbReference type="InterPro" id="IPR011146">
    <property type="entry name" value="HIT-like"/>
</dbReference>
<dbReference type="AlphaFoldDB" id="A0AAW0L480"/>
<dbReference type="Gene3D" id="3.30.428.10">
    <property type="entry name" value="HIT-like"/>
    <property type="match status" value="1"/>
</dbReference>
<evidence type="ECO:0000256" key="1">
    <source>
        <dbReference type="PIRSR" id="PIRSR601310-1"/>
    </source>
</evidence>
<evidence type="ECO:0000259" key="5">
    <source>
        <dbReference type="PROSITE" id="PS51084"/>
    </source>
</evidence>
<dbReference type="GO" id="GO:0047627">
    <property type="term" value="F:adenylylsulfatase activity"/>
    <property type="evidence" value="ECO:0007669"/>
    <property type="project" value="TreeGrafter"/>
</dbReference>
<reference evidence="6 7" key="1">
    <citation type="journal article" date="2018" name="Sci. Data">
        <title>The draft genome sequence of cork oak.</title>
        <authorList>
            <person name="Ramos A.M."/>
            <person name="Usie A."/>
            <person name="Barbosa P."/>
            <person name="Barros P.M."/>
            <person name="Capote T."/>
            <person name="Chaves I."/>
            <person name="Simoes F."/>
            <person name="Abreu I."/>
            <person name="Carrasquinho I."/>
            <person name="Faro C."/>
            <person name="Guimaraes J.B."/>
            <person name="Mendonca D."/>
            <person name="Nobrega F."/>
            <person name="Rodrigues L."/>
            <person name="Saibo N.J.M."/>
            <person name="Varela M.C."/>
            <person name="Egas C."/>
            <person name="Matos J."/>
            <person name="Miguel C.M."/>
            <person name="Oliveira M.M."/>
            <person name="Ricardo C.P."/>
            <person name="Goncalves S."/>
        </authorList>
    </citation>
    <scope>NUCLEOTIDE SEQUENCE [LARGE SCALE GENOMIC DNA]</scope>
    <source>
        <strain evidence="7">cv. HL8</strain>
    </source>
</reference>
<proteinExistence type="predicted"/>
<feature type="compositionally biased region" description="Polar residues" evidence="4">
    <location>
        <begin position="32"/>
        <end position="41"/>
    </location>
</feature>
<dbReference type="PANTHER" id="PTHR47670">
    <property type="entry name" value="ADENYLYLSULFATASE HINT3"/>
    <property type="match status" value="1"/>
</dbReference>
<evidence type="ECO:0000313" key="7">
    <source>
        <dbReference type="Proteomes" id="UP000237347"/>
    </source>
</evidence>
<dbReference type="PROSITE" id="PS00892">
    <property type="entry name" value="HIT_1"/>
    <property type="match status" value="1"/>
</dbReference>
<dbReference type="InterPro" id="IPR036265">
    <property type="entry name" value="HIT-like_sf"/>
</dbReference>
<evidence type="ECO:0000256" key="4">
    <source>
        <dbReference type="SAM" id="MobiDB-lite"/>
    </source>
</evidence>
<dbReference type="Pfam" id="PF01230">
    <property type="entry name" value="HIT"/>
    <property type="match status" value="1"/>
</dbReference>
<organism evidence="6 7">
    <name type="scientific">Quercus suber</name>
    <name type="common">Cork oak</name>
    <dbReference type="NCBI Taxonomy" id="58331"/>
    <lineage>
        <taxon>Eukaryota</taxon>
        <taxon>Viridiplantae</taxon>
        <taxon>Streptophyta</taxon>
        <taxon>Embryophyta</taxon>
        <taxon>Tracheophyta</taxon>
        <taxon>Spermatophyta</taxon>
        <taxon>Magnoliopsida</taxon>
        <taxon>eudicotyledons</taxon>
        <taxon>Gunneridae</taxon>
        <taxon>Pentapetalae</taxon>
        <taxon>rosids</taxon>
        <taxon>fabids</taxon>
        <taxon>Fagales</taxon>
        <taxon>Fagaceae</taxon>
        <taxon>Quercus</taxon>
    </lineage>
</organism>
<dbReference type="InterPro" id="IPR001310">
    <property type="entry name" value="Histidine_triad_HIT"/>
</dbReference>
<dbReference type="Proteomes" id="UP000237347">
    <property type="component" value="Unassembled WGS sequence"/>
</dbReference>
<dbReference type="InterPro" id="IPR019808">
    <property type="entry name" value="Histidine_triad_CS"/>
</dbReference>
<dbReference type="EMBL" id="PKMF04000168">
    <property type="protein sequence ID" value="KAK7845599.1"/>
    <property type="molecule type" value="Genomic_DNA"/>
</dbReference>
<evidence type="ECO:0000313" key="6">
    <source>
        <dbReference type="EMBL" id="KAK7845599.1"/>
    </source>
</evidence>
<name>A0AAW0L480_QUESU</name>
<gene>
    <name evidence="6" type="primary">HINT3_1</name>
    <name evidence="6" type="ORF">CFP56_009158</name>
</gene>
<keyword evidence="7" id="KW-1185">Reference proteome</keyword>
<dbReference type="GO" id="GO:0006790">
    <property type="term" value="P:sulfur compound metabolic process"/>
    <property type="evidence" value="ECO:0007669"/>
    <property type="project" value="TreeGrafter"/>
</dbReference>
<comment type="caution">
    <text evidence="6">The sequence shown here is derived from an EMBL/GenBank/DDBJ whole genome shotgun (WGS) entry which is preliminary data.</text>
</comment>
<evidence type="ECO:0000256" key="3">
    <source>
        <dbReference type="PROSITE-ProRule" id="PRU00464"/>
    </source>
</evidence>
<sequence length="231" mass="25733">MEEAKAKRRLSILCSHLRPLGASDSGHAPTHLISSRVSNSDSETENNKKNLHQNDCVFCKIIVNESPSVKLYEDDMCLCILDRNPLSHGHSLIIPKSHFCSLEATPPSVIAAMCSKVPFISSAIMKATDSAYGAWQQSWYGYSVVFLSVSFMFLCFADSFNLVVNNGASAGQVIFHTHIHIIPRKVHDCLWPSESLRRRRLKLDQDVFKLVDSVREQLSVSNNTKNGLTGN</sequence>
<accession>A0AAW0L480</accession>
<evidence type="ECO:0000256" key="2">
    <source>
        <dbReference type="PIRSR" id="PIRSR601310-3"/>
    </source>
</evidence>
<protein>
    <submittedName>
        <fullName evidence="6">Adenylylsulfatase hint3</fullName>
    </submittedName>
</protein>
<feature type="domain" description="HIT" evidence="5">
    <location>
        <begin position="57"/>
        <end position="191"/>
    </location>
</feature>
<dbReference type="PANTHER" id="PTHR47670:SF1">
    <property type="entry name" value="ADENYLYLSULFATASE HINT3"/>
    <property type="match status" value="1"/>
</dbReference>
<dbReference type="PROSITE" id="PS51084">
    <property type="entry name" value="HIT_2"/>
    <property type="match status" value="1"/>
</dbReference>
<feature type="region of interest" description="Disordered" evidence="4">
    <location>
        <begin position="25"/>
        <end position="47"/>
    </location>
</feature>
<dbReference type="GO" id="GO:0009150">
    <property type="term" value="P:purine ribonucleotide metabolic process"/>
    <property type="evidence" value="ECO:0007669"/>
    <property type="project" value="TreeGrafter"/>
</dbReference>
<dbReference type="SUPFAM" id="SSF54197">
    <property type="entry name" value="HIT-like"/>
    <property type="match status" value="1"/>
</dbReference>